<gene>
    <name evidence="8" type="ORF">SSLN_LOCUS4929</name>
</gene>
<keyword evidence="9" id="KW-1185">Reference proteome</keyword>
<dbReference type="SMART" id="SM00526">
    <property type="entry name" value="H15"/>
    <property type="match status" value="1"/>
</dbReference>
<comment type="subcellular location">
    <subcellularLocation>
        <location evidence="2">Chromosome</location>
    </subcellularLocation>
    <subcellularLocation>
        <location evidence="1 6">Nucleus</location>
    </subcellularLocation>
</comment>
<evidence type="ECO:0000256" key="2">
    <source>
        <dbReference type="ARBA" id="ARBA00004286"/>
    </source>
</evidence>
<dbReference type="PANTHER" id="PTHR11467">
    <property type="entry name" value="HISTONE H1"/>
    <property type="match status" value="1"/>
</dbReference>
<proteinExistence type="inferred from homology"/>
<evidence type="ECO:0000313" key="8">
    <source>
        <dbReference type="EMBL" id="VDL91314.1"/>
    </source>
</evidence>
<dbReference type="InterPro" id="IPR036390">
    <property type="entry name" value="WH_DNA-bd_sf"/>
</dbReference>
<dbReference type="GO" id="GO:0000786">
    <property type="term" value="C:nucleosome"/>
    <property type="evidence" value="ECO:0007669"/>
    <property type="project" value="InterPro"/>
</dbReference>
<evidence type="ECO:0000256" key="6">
    <source>
        <dbReference type="RuleBase" id="RU003894"/>
    </source>
</evidence>
<dbReference type="FunFam" id="1.10.10.10:FF:000140">
    <property type="entry name" value="Histone H1.0"/>
    <property type="match status" value="1"/>
</dbReference>
<evidence type="ECO:0000256" key="5">
    <source>
        <dbReference type="ARBA" id="ARBA00023242"/>
    </source>
</evidence>
<dbReference type="InterPro" id="IPR005818">
    <property type="entry name" value="Histone_H1/H5_H15"/>
</dbReference>
<feature type="domain" description="H15" evidence="7">
    <location>
        <begin position="24"/>
        <end position="98"/>
    </location>
</feature>
<dbReference type="Gene3D" id="1.10.10.10">
    <property type="entry name" value="Winged helix-like DNA-binding domain superfamily/Winged helix DNA-binding domain"/>
    <property type="match status" value="1"/>
</dbReference>
<dbReference type="GO" id="GO:0030527">
    <property type="term" value="F:structural constituent of chromatin"/>
    <property type="evidence" value="ECO:0007669"/>
    <property type="project" value="InterPro"/>
</dbReference>
<evidence type="ECO:0000256" key="4">
    <source>
        <dbReference type="ARBA" id="ARBA00023125"/>
    </source>
</evidence>
<dbReference type="AlphaFoldDB" id="A0A183SL31"/>
<dbReference type="GO" id="GO:0045910">
    <property type="term" value="P:negative regulation of DNA recombination"/>
    <property type="evidence" value="ECO:0007669"/>
    <property type="project" value="TreeGrafter"/>
</dbReference>
<evidence type="ECO:0000313" key="9">
    <source>
        <dbReference type="Proteomes" id="UP000275846"/>
    </source>
</evidence>
<dbReference type="WBParaSite" id="SSLN_0000508801-mRNA-1">
    <property type="protein sequence ID" value="SSLN_0000508801-mRNA-1"/>
    <property type="gene ID" value="SSLN_0000508801"/>
</dbReference>
<dbReference type="GO" id="GO:0031492">
    <property type="term" value="F:nucleosomal DNA binding"/>
    <property type="evidence" value="ECO:0007669"/>
    <property type="project" value="TreeGrafter"/>
</dbReference>
<reference evidence="8 9" key="2">
    <citation type="submission" date="2018-11" db="EMBL/GenBank/DDBJ databases">
        <authorList>
            <consortium name="Pathogen Informatics"/>
        </authorList>
    </citation>
    <scope>NUCLEOTIDE SEQUENCE [LARGE SCALE GENOMIC DNA]</scope>
    <source>
        <strain evidence="8 9">NST_G2</strain>
    </source>
</reference>
<dbReference type="GO" id="GO:0006334">
    <property type="term" value="P:nucleosome assembly"/>
    <property type="evidence" value="ECO:0007669"/>
    <property type="project" value="InterPro"/>
</dbReference>
<dbReference type="SUPFAM" id="SSF46785">
    <property type="entry name" value="Winged helix' DNA-binding domain"/>
    <property type="match status" value="1"/>
</dbReference>
<dbReference type="PROSITE" id="PS51504">
    <property type="entry name" value="H15"/>
    <property type="match status" value="1"/>
</dbReference>
<evidence type="ECO:0000313" key="10">
    <source>
        <dbReference type="WBParaSite" id="SSLN_0000508801-mRNA-1"/>
    </source>
</evidence>
<dbReference type="InterPro" id="IPR005819">
    <property type="entry name" value="H1/H5"/>
</dbReference>
<name>A0A183SL31_SCHSO</name>
<dbReference type="GO" id="GO:0005634">
    <property type="term" value="C:nucleus"/>
    <property type="evidence" value="ECO:0007669"/>
    <property type="project" value="UniProtKB-SubCell"/>
</dbReference>
<dbReference type="Proteomes" id="UP000275846">
    <property type="component" value="Unassembled WGS sequence"/>
</dbReference>
<dbReference type="PRINTS" id="PR00624">
    <property type="entry name" value="HISTONEH5"/>
</dbReference>
<keyword evidence="5 6" id="KW-0539">Nucleus</keyword>
<dbReference type="OrthoDB" id="1110759at2759"/>
<dbReference type="PANTHER" id="PTHR11467:SF36">
    <property type="entry name" value="HISTONE 24-RELATED"/>
    <property type="match status" value="1"/>
</dbReference>
<keyword evidence="3 6" id="KW-0158">Chromosome</keyword>
<accession>A0A183SL31</accession>
<evidence type="ECO:0000256" key="3">
    <source>
        <dbReference type="ARBA" id="ARBA00022454"/>
    </source>
</evidence>
<dbReference type="GO" id="GO:0003690">
    <property type="term" value="F:double-stranded DNA binding"/>
    <property type="evidence" value="ECO:0007669"/>
    <property type="project" value="TreeGrafter"/>
</dbReference>
<dbReference type="GO" id="GO:0030261">
    <property type="term" value="P:chromosome condensation"/>
    <property type="evidence" value="ECO:0007669"/>
    <property type="project" value="TreeGrafter"/>
</dbReference>
<organism evidence="10">
    <name type="scientific">Schistocephalus solidus</name>
    <name type="common">Tapeworm</name>
    <dbReference type="NCBI Taxonomy" id="70667"/>
    <lineage>
        <taxon>Eukaryota</taxon>
        <taxon>Metazoa</taxon>
        <taxon>Spiralia</taxon>
        <taxon>Lophotrochozoa</taxon>
        <taxon>Platyhelminthes</taxon>
        <taxon>Cestoda</taxon>
        <taxon>Eucestoda</taxon>
        <taxon>Diphyllobothriidea</taxon>
        <taxon>Diphyllobothriidae</taxon>
        <taxon>Schistocephalus</taxon>
    </lineage>
</organism>
<evidence type="ECO:0000259" key="7">
    <source>
        <dbReference type="PROSITE" id="PS51504"/>
    </source>
</evidence>
<sequence length="181" mass="19657">MRGVVVAVVPSRALAVKRQRPRSVNPPFGQMIVEAIGALQGRNGSSRQAILKYIKAHHTLGEKVVARRLRRTLITATAAGKLIQTRGSGASGSFKLPEKLKAPVKLQTRVSPVKTKKQDEKTRQPKRMTLPVAKVIDSKTLGKGAVRLERSVVIPKKSVGVGSRLRTPAVKSTPKYLNFVA</sequence>
<dbReference type="CDD" id="cd00073">
    <property type="entry name" value="H15"/>
    <property type="match status" value="1"/>
</dbReference>
<evidence type="ECO:0000256" key="1">
    <source>
        <dbReference type="ARBA" id="ARBA00004123"/>
    </source>
</evidence>
<keyword evidence="4 6" id="KW-0238">DNA-binding</keyword>
<dbReference type="Pfam" id="PF00538">
    <property type="entry name" value="Linker_histone"/>
    <property type="match status" value="1"/>
</dbReference>
<reference evidence="10" key="1">
    <citation type="submission" date="2016-06" db="UniProtKB">
        <authorList>
            <consortium name="WormBaseParasite"/>
        </authorList>
    </citation>
    <scope>IDENTIFICATION</scope>
</reference>
<comment type="similarity">
    <text evidence="6">Belongs to the histone H1/H5 family.</text>
</comment>
<protein>
    <submittedName>
        <fullName evidence="10">H15 domain-containing protein</fullName>
    </submittedName>
</protein>
<dbReference type="InterPro" id="IPR036388">
    <property type="entry name" value="WH-like_DNA-bd_sf"/>
</dbReference>
<dbReference type="STRING" id="70667.A0A183SL31"/>
<dbReference type="EMBL" id="UYSU01033056">
    <property type="protein sequence ID" value="VDL91314.1"/>
    <property type="molecule type" value="Genomic_DNA"/>
</dbReference>